<evidence type="ECO:0000313" key="6">
    <source>
        <dbReference type="EMBL" id="CAE6374131.1"/>
    </source>
</evidence>
<reference evidence="6" key="1">
    <citation type="submission" date="2021-01" db="EMBL/GenBank/DDBJ databases">
        <authorList>
            <person name="Kaushik A."/>
        </authorList>
    </citation>
    <scope>NUCLEOTIDE SEQUENCE</scope>
    <source>
        <strain evidence="6">AG1-1C</strain>
    </source>
</reference>
<evidence type="ECO:0000256" key="3">
    <source>
        <dbReference type="ARBA" id="ARBA00022670"/>
    </source>
</evidence>
<evidence type="ECO:0000256" key="1">
    <source>
        <dbReference type="ARBA" id="ARBA00009431"/>
    </source>
</evidence>
<keyword evidence="2" id="KW-0121">Carboxypeptidase</keyword>
<dbReference type="AlphaFoldDB" id="A0A8H2WI66"/>
<keyword evidence="3" id="KW-0645">Protease</keyword>
<gene>
    <name evidence="6" type="ORF">RDB_LOCUS28306</name>
</gene>
<dbReference type="InterPro" id="IPR029058">
    <property type="entry name" value="AB_hydrolase_fold"/>
</dbReference>
<keyword evidence="4" id="KW-0378">Hydrolase</keyword>
<dbReference type="EMBL" id="CAJMWS010000162">
    <property type="protein sequence ID" value="CAE6374131.1"/>
    <property type="molecule type" value="Genomic_DNA"/>
</dbReference>
<dbReference type="SUPFAM" id="SSF53474">
    <property type="entry name" value="alpha/beta-Hydrolases"/>
    <property type="match status" value="1"/>
</dbReference>
<accession>A0A8H2WI66</accession>
<evidence type="ECO:0000256" key="4">
    <source>
        <dbReference type="ARBA" id="ARBA00022801"/>
    </source>
</evidence>
<dbReference type="InterPro" id="IPR001563">
    <property type="entry name" value="Peptidase_S10"/>
</dbReference>
<keyword evidence="5" id="KW-0325">Glycoprotein</keyword>
<protein>
    <submittedName>
        <fullName evidence="6">Uncharacterized protein</fullName>
    </submittedName>
</protein>
<dbReference type="Pfam" id="PF00450">
    <property type="entry name" value="Peptidase_S10"/>
    <property type="match status" value="1"/>
</dbReference>
<evidence type="ECO:0000256" key="2">
    <source>
        <dbReference type="ARBA" id="ARBA00022645"/>
    </source>
</evidence>
<dbReference type="Gene3D" id="3.40.50.1820">
    <property type="entry name" value="alpha/beta hydrolase"/>
    <property type="match status" value="1"/>
</dbReference>
<evidence type="ECO:0000256" key="5">
    <source>
        <dbReference type="ARBA" id="ARBA00023180"/>
    </source>
</evidence>
<sequence>MDFSNYTETFFPFLLSKLTKGFSLWQGVQDVLLMNEGTKVMIQNLTWGGSQGFTKPPTTPLVVDGEKKGEYRTERKLTYIEFDNAGHMIPEDQPVAALHAFKWMLCGGRL</sequence>
<comment type="caution">
    <text evidence="6">The sequence shown here is derived from an EMBL/GenBank/DDBJ whole genome shotgun (WGS) entry which is preliminary data.</text>
</comment>
<name>A0A8H2WI66_9AGAM</name>
<dbReference type="GO" id="GO:0004185">
    <property type="term" value="F:serine-type carboxypeptidase activity"/>
    <property type="evidence" value="ECO:0007669"/>
    <property type="project" value="InterPro"/>
</dbReference>
<dbReference type="Proteomes" id="UP000663846">
    <property type="component" value="Unassembled WGS sequence"/>
</dbReference>
<proteinExistence type="inferred from homology"/>
<comment type="similarity">
    <text evidence="1">Belongs to the peptidase S10 family.</text>
</comment>
<dbReference type="GO" id="GO:0006508">
    <property type="term" value="P:proteolysis"/>
    <property type="evidence" value="ECO:0007669"/>
    <property type="project" value="UniProtKB-KW"/>
</dbReference>
<organism evidence="6 7">
    <name type="scientific">Rhizoctonia solani</name>
    <dbReference type="NCBI Taxonomy" id="456999"/>
    <lineage>
        <taxon>Eukaryota</taxon>
        <taxon>Fungi</taxon>
        <taxon>Dikarya</taxon>
        <taxon>Basidiomycota</taxon>
        <taxon>Agaricomycotina</taxon>
        <taxon>Agaricomycetes</taxon>
        <taxon>Cantharellales</taxon>
        <taxon>Ceratobasidiaceae</taxon>
        <taxon>Rhizoctonia</taxon>
    </lineage>
</organism>
<evidence type="ECO:0000313" key="7">
    <source>
        <dbReference type="Proteomes" id="UP000663846"/>
    </source>
</evidence>